<dbReference type="Proteomes" id="UP000193926">
    <property type="component" value="Unassembled WGS sequence"/>
</dbReference>
<keyword evidence="3" id="KW-1185">Reference proteome</keyword>
<comment type="caution">
    <text evidence="2">The sequence shown here is derived from an EMBL/GenBank/DDBJ whole genome shotgun (WGS) entry which is preliminary data.</text>
</comment>
<dbReference type="EMBL" id="JFKC01000017">
    <property type="protein sequence ID" value="OSQ48216.1"/>
    <property type="molecule type" value="Genomic_DNA"/>
</dbReference>
<dbReference type="OrthoDB" id="7866534at2"/>
<name>A0A1X4NIB4_9RHOB</name>
<feature type="transmembrane region" description="Helical" evidence="1">
    <location>
        <begin position="50"/>
        <end position="71"/>
    </location>
</feature>
<protein>
    <submittedName>
        <fullName evidence="2">Uncharacterized protein</fullName>
    </submittedName>
</protein>
<organism evidence="2 3">
    <name type="scientific">Marivita geojedonensis</name>
    <dbReference type="NCBI Taxonomy" id="1123756"/>
    <lineage>
        <taxon>Bacteria</taxon>
        <taxon>Pseudomonadati</taxon>
        <taxon>Pseudomonadota</taxon>
        <taxon>Alphaproteobacteria</taxon>
        <taxon>Rhodobacterales</taxon>
        <taxon>Roseobacteraceae</taxon>
        <taxon>Marivita</taxon>
    </lineage>
</organism>
<accession>A0A1X4NIB4</accession>
<evidence type="ECO:0000313" key="2">
    <source>
        <dbReference type="EMBL" id="OSQ48216.1"/>
    </source>
</evidence>
<keyword evidence="1" id="KW-1133">Transmembrane helix</keyword>
<gene>
    <name evidence="2" type="ORF">MGEO_14965</name>
</gene>
<evidence type="ECO:0000256" key="1">
    <source>
        <dbReference type="SAM" id="Phobius"/>
    </source>
</evidence>
<dbReference type="AlphaFoldDB" id="A0A1X4NIB4"/>
<reference evidence="2 3" key="1">
    <citation type="submission" date="2014-03" db="EMBL/GenBank/DDBJ databases">
        <title>The draft genome sequence of Marivita geojedonensis KCTC 23882.</title>
        <authorList>
            <person name="Lai Q."/>
            <person name="Shao Z."/>
        </authorList>
    </citation>
    <scope>NUCLEOTIDE SEQUENCE [LARGE SCALE GENOMIC DNA]</scope>
    <source>
        <strain evidence="2 3">DPG-138</strain>
    </source>
</reference>
<keyword evidence="1" id="KW-0812">Transmembrane</keyword>
<sequence length="115" mass="13062">MTKQQDMFDERYRKVLRRHRQLSRGYVTKMDKNGVVAHIPLNHIRESFNFSALLLPFGILFFLKACIVTILGEEAYVQQVDLLRDGGFVEQVGAIFMQLDPITAPLAKLLGAIIG</sequence>
<proteinExistence type="predicted"/>
<dbReference type="STRING" id="1123756.MGEO_14965"/>
<keyword evidence="1" id="KW-0472">Membrane</keyword>
<dbReference type="RefSeq" id="WP_085639550.1">
    <property type="nucleotide sequence ID" value="NZ_JFKC01000017.1"/>
</dbReference>
<evidence type="ECO:0000313" key="3">
    <source>
        <dbReference type="Proteomes" id="UP000193926"/>
    </source>
</evidence>